<keyword evidence="3 17" id="KW-0031">Aminopeptidase</keyword>
<evidence type="ECO:0000256" key="2">
    <source>
        <dbReference type="ARBA" id="ARBA00006150"/>
    </source>
</evidence>
<evidence type="ECO:0000256" key="11">
    <source>
        <dbReference type="ARBA" id="ARBA00023136"/>
    </source>
</evidence>
<dbReference type="InterPro" id="IPR002469">
    <property type="entry name" value="Peptidase_S9B_N"/>
</dbReference>
<dbReference type="OrthoDB" id="16520at2759"/>
<evidence type="ECO:0000313" key="17">
    <source>
        <dbReference type="EMBL" id="KIY67818.1"/>
    </source>
</evidence>
<keyword evidence="9" id="KW-0735">Signal-anchor</keyword>
<comment type="similarity">
    <text evidence="2">Belongs to the peptidase S9B family.</text>
</comment>
<dbReference type="EMBL" id="KN880516">
    <property type="protein sequence ID" value="KIY67818.1"/>
    <property type="molecule type" value="Genomic_DNA"/>
</dbReference>
<dbReference type="SUPFAM" id="SSF82171">
    <property type="entry name" value="DPP6 N-terminal domain-like"/>
    <property type="match status" value="1"/>
</dbReference>
<dbReference type="Pfam" id="PF00930">
    <property type="entry name" value="DPPIV_N"/>
    <property type="match status" value="1"/>
</dbReference>
<evidence type="ECO:0000256" key="12">
    <source>
        <dbReference type="ARBA" id="ARBA00023180"/>
    </source>
</evidence>
<name>A0A0D7BBC4_9AGAR</name>
<sequence>MAPDTRYSSAETLDDDDATITSSRPPRRTVYYNDGPFDAPSSEDEDEVPFLDKSQSMGEAERGFGQTSHREQRPAKPSSVRFLVITLCALVALATVIGVFAARSYVGTVYRLPGYHKITMDDIFNGTFRSEYHSIEWVAEAGDGVFSIETGDAIQLVDLKTNETRTLVNTTDMTNDSGSKLEYHSWSLSADMKYLLLKADYKKQWRHSSFGNYYIHDIAAKSTKPLVPPTNPPTTAYANWSPSGQSIAFVSGNDLYVLASPTSGTPTRVTSSGSTTLFHGVPDWVYEEEVFSDEFALWWSPDSNKVAFLKLDEAKVEEYTFPIYNPTDNSSTITPYPSETTMKYPKPGYANPLVDIFVYDIDKKDTIELDWPNRFPREDAVIQEVTWVGDDELIIKEVTRNATAGSVVYFDAKDLTKGQIVRKLGKEGEEGDNGWIEPNQNIHPVEGGYLDVVPTKDGWSHIALFSPVNSSEPIWLTSGAWEVTSGIKAFDKKNNTVYFEAASPTPVERNLYSVSLPKDNGAPSTVSLTASPQEDIPSYYSSSFSPEAGYYVLTYLGPDVPWQRIIKADSPSFDYVLSSNIDLRNTTSVYEAPTIIHSTLNNDGYDLNVVEMRPPRMDGSGRTKYPVLFKVYGGPNSQTVNQRFSREWEHYLACSLEYVIVSIDGRGTAAGGRGLRSVVKDNLGWYEVIDQVAAAREWASRDYVDPQRIGVWGWSYGGYMAAKVVEKAAGVHTLAMSVAPVTDWRLYDSVYTERYMGLPKDNVAGYDNSSVSDMEGFKSVDYLLAHGSGDDNVHYSNSARLLDMLTTAKVRTGFWFRMFTDSDHGISTRGAHQEIYEYLTAFLMEKWGRGGRRRGW</sequence>
<evidence type="ECO:0000256" key="14">
    <source>
        <dbReference type="SAM" id="Phobius"/>
    </source>
</evidence>
<dbReference type="InterPro" id="IPR029058">
    <property type="entry name" value="AB_hydrolase_fold"/>
</dbReference>
<feature type="region of interest" description="Disordered" evidence="13">
    <location>
        <begin position="1"/>
        <end position="51"/>
    </location>
</feature>
<protein>
    <submittedName>
        <fullName evidence="17">Dipeptidyl aminopeptidase</fullName>
    </submittedName>
</protein>
<dbReference type="Gene3D" id="3.40.50.1820">
    <property type="entry name" value="alpha/beta hydrolase"/>
    <property type="match status" value="1"/>
</dbReference>
<dbReference type="PANTHER" id="PTHR11731:SF200">
    <property type="entry name" value="DIPEPTIDYL PEPTIDASE 10, ISOFORM B"/>
    <property type="match status" value="1"/>
</dbReference>
<dbReference type="GO" id="GO:0004177">
    <property type="term" value="F:aminopeptidase activity"/>
    <property type="evidence" value="ECO:0007669"/>
    <property type="project" value="UniProtKB-KW"/>
</dbReference>
<reference evidence="17 18" key="1">
    <citation type="journal article" date="2015" name="Fungal Genet. Biol.">
        <title>Evolution of novel wood decay mechanisms in Agaricales revealed by the genome sequences of Fistulina hepatica and Cylindrobasidium torrendii.</title>
        <authorList>
            <person name="Floudas D."/>
            <person name="Held B.W."/>
            <person name="Riley R."/>
            <person name="Nagy L.G."/>
            <person name="Koehler G."/>
            <person name="Ransdell A.S."/>
            <person name="Younus H."/>
            <person name="Chow J."/>
            <person name="Chiniquy J."/>
            <person name="Lipzen A."/>
            <person name="Tritt A."/>
            <person name="Sun H."/>
            <person name="Haridas S."/>
            <person name="LaButti K."/>
            <person name="Ohm R.A."/>
            <person name="Kues U."/>
            <person name="Blanchette R.A."/>
            <person name="Grigoriev I.V."/>
            <person name="Minto R.E."/>
            <person name="Hibbett D.S."/>
        </authorList>
    </citation>
    <scope>NUCLEOTIDE SEQUENCE [LARGE SCALE GENOMIC DNA]</scope>
    <source>
        <strain evidence="17 18">FP15055 ss-10</strain>
    </source>
</reference>
<evidence type="ECO:0000313" key="18">
    <source>
        <dbReference type="Proteomes" id="UP000054007"/>
    </source>
</evidence>
<comment type="subcellular location">
    <subcellularLocation>
        <location evidence="1">Vacuole membrane</location>
        <topology evidence="1">Single-pass type II membrane protein</topology>
    </subcellularLocation>
</comment>
<dbReference type="Proteomes" id="UP000054007">
    <property type="component" value="Unassembled WGS sequence"/>
</dbReference>
<evidence type="ECO:0000256" key="4">
    <source>
        <dbReference type="ARBA" id="ARBA00022554"/>
    </source>
</evidence>
<feature type="domain" description="Peptidase S9 prolyl oligopeptidase catalytic" evidence="15">
    <location>
        <begin position="647"/>
        <end position="847"/>
    </location>
</feature>
<dbReference type="FunFam" id="3.40.50.1820:FF:000003">
    <property type="entry name" value="Dipeptidyl peptidase 4"/>
    <property type="match status" value="1"/>
</dbReference>
<dbReference type="PROSITE" id="PS00708">
    <property type="entry name" value="PRO_ENDOPEP_SER"/>
    <property type="match status" value="1"/>
</dbReference>
<keyword evidence="6 14" id="KW-0812">Transmembrane</keyword>
<evidence type="ECO:0000256" key="1">
    <source>
        <dbReference type="ARBA" id="ARBA00004576"/>
    </source>
</evidence>
<accession>A0A0D7BBC4</accession>
<dbReference type="Pfam" id="PF00326">
    <property type="entry name" value="Peptidase_S9"/>
    <property type="match status" value="1"/>
</dbReference>
<dbReference type="InterPro" id="IPR001375">
    <property type="entry name" value="Peptidase_S9_cat"/>
</dbReference>
<keyword evidence="5" id="KW-0645">Protease</keyword>
<dbReference type="GO" id="GO:0006508">
    <property type="term" value="P:proteolysis"/>
    <property type="evidence" value="ECO:0007669"/>
    <property type="project" value="UniProtKB-KW"/>
</dbReference>
<evidence type="ECO:0000256" key="9">
    <source>
        <dbReference type="ARBA" id="ARBA00022968"/>
    </source>
</evidence>
<evidence type="ECO:0000256" key="5">
    <source>
        <dbReference type="ARBA" id="ARBA00022670"/>
    </source>
</evidence>
<keyword evidence="18" id="KW-1185">Reference proteome</keyword>
<evidence type="ECO:0000256" key="3">
    <source>
        <dbReference type="ARBA" id="ARBA00022438"/>
    </source>
</evidence>
<dbReference type="GO" id="GO:0004252">
    <property type="term" value="F:serine-type endopeptidase activity"/>
    <property type="evidence" value="ECO:0007669"/>
    <property type="project" value="InterPro"/>
</dbReference>
<evidence type="ECO:0000256" key="10">
    <source>
        <dbReference type="ARBA" id="ARBA00022989"/>
    </source>
</evidence>
<dbReference type="Gene3D" id="2.140.10.30">
    <property type="entry name" value="Dipeptidylpeptidase IV, N-terminal domain"/>
    <property type="match status" value="1"/>
</dbReference>
<feature type="transmembrane region" description="Helical" evidence="14">
    <location>
        <begin position="80"/>
        <end position="102"/>
    </location>
</feature>
<keyword evidence="11 14" id="KW-0472">Membrane</keyword>
<keyword evidence="8" id="KW-0720">Serine protease</keyword>
<keyword evidence="7" id="KW-0378">Hydrolase</keyword>
<feature type="compositionally biased region" description="Polar residues" evidence="13">
    <location>
        <begin position="1"/>
        <end position="11"/>
    </location>
</feature>
<keyword evidence="12" id="KW-0325">Glycoprotein</keyword>
<keyword evidence="4" id="KW-0926">Vacuole</keyword>
<evidence type="ECO:0000256" key="7">
    <source>
        <dbReference type="ARBA" id="ARBA00022801"/>
    </source>
</evidence>
<dbReference type="GO" id="GO:0005774">
    <property type="term" value="C:vacuolar membrane"/>
    <property type="evidence" value="ECO:0007669"/>
    <property type="project" value="UniProtKB-SubCell"/>
</dbReference>
<organism evidence="17 18">
    <name type="scientific">Cylindrobasidium torrendii FP15055 ss-10</name>
    <dbReference type="NCBI Taxonomy" id="1314674"/>
    <lineage>
        <taxon>Eukaryota</taxon>
        <taxon>Fungi</taxon>
        <taxon>Dikarya</taxon>
        <taxon>Basidiomycota</taxon>
        <taxon>Agaricomycotina</taxon>
        <taxon>Agaricomycetes</taxon>
        <taxon>Agaricomycetidae</taxon>
        <taxon>Agaricales</taxon>
        <taxon>Marasmiineae</taxon>
        <taxon>Physalacriaceae</taxon>
        <taxon>Cylindrobasidium</taxon>
    </lineage>
</organism>
<proteinExistence type="inferred from homology"/>
<dbReference type="AlphaFoldDB" id="A0A0D7BBC4"/>
<dbReference type="GO" id="GO:0005886">
    <property type="term" value="C:plasma membrane"/>
    <property type="evidence" value="ECO:0007669"/>
    <property type="project" value="TreeGrafter"/>
</dbReference>
<evidence type="ECO:0000259" key="15">
    <source>
        <dbReference type="Pfam" id="PF00326"/>
    </source>
</evidence>
<keyword evidence="10 14" id="KW-1133">Transmembrane helix</keyword>
<evidence type="ECO:0000259" key="16">
    <source>
        <dbReference type="Pfam" id="PF00930"/>
    </source>
</evidence>
<dbReference type="InterPro" id="IPR002471">
    <property type="entry name" value="Pept_S9_AS"/>
</dbReference>
<dbReference type="SUPFAM" id="SSF53474">
    <property type="entry name" value="alpha/beta-Hydrolases"/>
    <property type="match status" value="1"/>
</dbReference>
<evidence type="ECO:0000256" key="6">
    <source>
        <dbReference type="ARBA" id="ARBA00022692"/>
    </source>
</evidence>
<dbReference type="InterPro" id="IPR050278">
    <property type="entry name" value="Serine_Prot_S9B/DPPIV"/>
</dbReference>
<feature type="domain" description="Dipeptidylpeptidase IV N-terminal" evidence="16">
    <location>
        <begin position="189"/>
        <end position="562"/>
    </location>
</feature>
<evidence type="ECO:0000256" key="8">
    <source>
        <dbReference type="ARBA" id="ARBA00022825"/>
    </source>
</evidence>
<evidence type="ECO:0000256" key="13">
    <source>
        <dbReference type="SAM" id="MobiDB-lite"/>
    </source>
</evidence>
<gene>
    <name evidence="17" type="ORF">CYLTODRAFT_422181</name>
</gene>
<dbReference type="STRING" id="1314674.A0A0D7BBC4"/>
<dbReference type="PANTHER" id="PTHR11731">
    <property type="entry name" value="PROTEASE FAMILY S9B,C DIPEPTIDYL-PEPTIDASE IV-RELATED"/>
    <property type="match status" value="1"/>
</dbReference>
<dbReference type="GO" id="GO:0008239">
    <property type="term" value="F:dipeptidyl-peptidase activity"/>
    <property type="evidence" value="ECO:0007669"/>
    <property type="project" value="TreeGrafter"/>
</dbReference>